<protein>
    <recommendedName>
        <fullName evidence="1">Protein kinase domain-containing protein</fullName>
    </recommendedName>
</protein>
<dbReference type="GO" id="GO:0004674">
    <property type="term" value="F:protein serine/threonine kinase activity"/>
    <property type="evidence" value="ECO:0007669"/>
    <property type="project" value="TreeGrafter"/>
</dbReference>
<dbReference type="InterPro" id="IPR000719">
    <property type="entry name" value="Prot_kinase_dom"/>
</dbReference>
<dbReference type="Proteomes" id="UP000684084">
    <property type="component" value="Unassembled WGS sequence"/>
</dbReference>
<dbReference type="EMBL" id="CAGKOT010000006">
    <property type="protein sequence ID" value="CAB5346103.1"/>
    <property type="molecule type" value="Genomic_DNA"/>
</dbReference>
<gene>
    <name evidence="2" type="ORF">CHRIB12_LOCUS4153</name>
</gene>
<organism evidence="2 3">
    <name type="scientific">Rhizophagus irregularis</name>
    <dbReference type="NCBI Taxonomy" id="588596"/>
    <lineage>
        <taxon>Eukaryota</taxon>
        <taxon>Fungi</taxon>
        <taxon>Fungi incertae sedis</taxon>
        <taxon>Mucoromycota</taxon>
        <taxon>Glomeromycotina</taxon>
        <taxon>Glomeromycetes</taxon>
        <taxon>Glomerales</taxon>
        <taxon>Glomeraceae</taxon>
        <taxon>Rhizophagus</taxon>
    </lineage>
</organism>
<dbReference type="InterPro" id="IPR051681">
    <property type="entry name" value="Ser/Thr_Kinases-Pseudokinases"/>
</dbReference>
<evidence type="ECO:0000313" key="2">
    <source>
        <dbReference type="EMBL" id="CAB5346103.1"/>
    </source>
</evidence>
<dbReference type="GO" id="GO:0005524">
    <property type="term" value="F:ATP binding"/>
    <property type="evidence" value="ECO:0007669"/>
    <property type="project" value="InterPro"/>
</dbReference>
<evidence type="ECO:0000259" key="1">
    <source>
        <dbReference type="PROSITE" id="PS50011"/>
    </source>
</evidence>
<reference evidence="2" key="1">
    <citation type="submission" date="2020-05" db="EMBL/GenBank/DDBJ databases">
        <authorList>
            <person name="Rincon C."/>
            <person name="Sanders R I."/>
            <person name="Robbins C."/>
            <person name="Chaturvedi A."/>
        </authorList>
    </citation>
    <scope>NUCLEOTIDE SEQUENCE</scope>
    <source>
        <strain evidence="2">CHB12</strain>
    </source>
</reference>
<dbReference type="SMART" id="SM00220">
    <property type="entry name" value="S_TKc"/>
    <property type="match status" value="1"/>
</dbReference>
<dbReference type="Pfam" id="PF07714">
    <property type="entry name" value="PK_Tyr_Ser-Thr"/>
    <property type="match status" value="1"/>
</dbReference>
<dbReference type="OrthoDB" id="2390637at2759"/>
<dbReference type="PROSITE" id="PS50011">
    <property type="entry name" value="PROTEIN_KINASE_DOM"/>
    <property type="match status" value="1"/>
</dbReference>
<evidence type="ECO:0000313" key="3">
    <source>
        <dbReference type="Proteomes" id="UP000684084"/>
    </source>
</evidence>
<dbReference type="PANTHER" id="PTHR44329">
    <property type="entry name" value="SERINE/THREONINE-PROTEIN KINASE TNNI3K-RELATED"/>
    <property type="match status" value="1"/>
</dbReference>
<dbReference type="InterPro" id="IPR001245">
    <property type="entry name" value="Ser-Thr/Tyr_kinase_cat_dom"/>
</dbReference>
<accession>A0A916E1H0</accession>
<dbReference type="AlphaFoldDB" id="A0A916E1H0"/>
<comment type="caution">
    <text evidence="2">The sequence shown here is derived from an EMBL/GenBank/DDBJ whole genome shotgun (WGS) entry which is preliminary data.</text>
</comment>
<feature type="domain" description="Protein kinase" evidence="1">
    <location>
        <begin position="1"/>
        <end position="241"/>
    </location>
</feature>
<proteinExistence type="predicted"/>
<sequence length="241" mass="28298">MSKVNFHNNLINFFGITDKENQNGQMKEYLLVMEYANGGSLRDYLKENFNNLTWKDKYELAYQLACAILFLHDKGIAYHDLYPGNIFLHKKTIKLANFTLLNRIKRVSENQSEPCLRFWNDSMGDIKETNVLGTPVDYSNLYTECWNNEPNKRPTMRQVIYKLRAMVTKSTQLFNSSNVIRSDTNDCLLYGYGKLSHMIEIEPTIQQIHENIFEEDLSIIIDKFVNIYFKEINEGIEESME</sequence>
<name>A0A916E1H0_9GLOM</name>